<evidence type="ECO:0000259" key="1">
    <source>
        <dbReference type="Pfam" id="PF10124"/>
    </source>
</evidence>
<dbReference type="EMBL" id="JAGSPK010000005">
    <property type="protein sequence ID" value="MBR7793785.1"/>
    <property type="molecule type" value="Genomic_DNA"/>
</dbReference>
<evidence type="ECO:0000313" key="2">
    <source>
        <dbReference type="EMBL" id="MBR7793785.1"/>
    </source>
</evidence>
<gene>
    <name evidence="2" type="ORF">KDM87_14390</name>
</gene>
<accession>A0ABS5H5G6</accession>
<feature type="domain" description="Bacteriophage Mu GpT" evidence="1">
    <location>
        <begin position="8"/>
        <end position="296"/>
    </location>
</feature>
<keyword evidence="3" id="KW-1185">Reference proteome</keyword>
<organism evidence="2 3">
    <name type="scientific">Undibacterium rivi</name>
    <dbReference type="NCBI Taxonomy" id="2828729"/>
    <lineage>
        <taxon>Bacteria</taxon>
        <taxon>Pseudomonadati</taxon>
        <taxon>Pseudomonadota</taxon>
        <taxon>Betaproteobacteria</taxon>
        <taxon>Burkholderiales</taxon>
        <taxon>Oxalobacteraceae</taxon>
        <taxon>Undibacterium</taxon>
    </lineage>
</organism>
<sequence>MIITQGNLNALFQAYKLIFQQTFNNTQIDWDKIAMMVPSSTAKEVYPWLGQNTRFRQWIGDRVVQNLMTHDFSIKNLSWENTVGVPKETIEDDTYGLFKPLFAQLAQDAKQHPDEMIFTLLAQGFASLCYDNQYFFDTDHPVLNADGSTSSVSNFGGGSGAAWYLLDTSKVVKPIIYQVRKDYNFVAMDKETDDNVFNAKEYIYGVDARSNVGFGLWQLAYASKQELTPATYGAARAAMMSLKGDNGKPLGVRPTTLVVPPNLEGTALQILQAEKNANGSSNIYQNTAQILCTPWLS</sequence>
<dbReference type="Pfam" id="PF10124">
    <property type="entry name" value="Mu-like_gpT"/>
    <property type="match status" value="1"/>
</dbReference>
<protein>
    <submittedName>
        <fullName evidence="2">Mu-like prophage major head subunit gpT family protein</fullName>
    </submittedName>
</protein>
<evidence type="ECO:0000313" key="3">
    <source>
        <dbReference type="Proteomes" id="UP000682982"/>
    </source>
</evidence>
<proteinExistence type="predicted"/>
<dbReference type="RefSeq" id="WP_212679722.1">
    <property type="nucleotide sequence ID" value="NZ_JAGSPK010000005.1"/>
</dbReference>
<dbReference type="InterPro" id="IPR018774">
    <property type="entry name" value="Phage_Mu_GpT"/>
</dbReference>
<dbReference type="Proteomes" id="UP000682982">
    <property type="component" value="Unassembled WGS sequence"/>
</dbReference>
<comment type="caution">
    <text evidence="2">The sequence shown here is derived from an EMBL/GenBank/DDBJ whole genome shotgun (WGS) entry which is preliminary data.</text>
</comment>
<name>A0ABS5H5G6_9BURK</name>
<reference evidence="2 3" key="1">
    <citation type="submission" date="2021-04" db="EMBL/GenBank/DDBJ databases">
        <title>novel species isolated from subtropical streams in China.</title>
        <authorList>
            <person name="Lu H."/>
        </authorList>
    </citation>
    <scope>NUCLEOTIDE SEQUENCE [LARGE SCALE GENOMIC DNA]</scope>
    <source>
        <strain evidence="2 3">FT147W</strain>
    </source>
</reference>